<proteinExistence type="predicted"/>
<accession>A0A318HEW9</accession>
<keyword evidence="2" id="KW-0732">Signal</keyword>
<evidence type="ECO:0000256" key="2">
    <source>
        <dbReference type="SAM" id="SignalP"/>
    </source>
</evidence>
<gene>
    <name evidence="3" type="ORF">C8E89_111121</name>
</gene>
<keyword evidence="4" id="KW-1185">Reference proteome</keyword>
<comment type="caution">
    <text evidence="3">The sequence shown here is derived from an EMBL/GenBank/DDBJ whole genome shotgun (WGS) entry which is preliminary data.</text>
</comment>
<evidence type="ECO:0008006" key="5">
    <source>
        <dbReference type="Google" id="ProtNLM"/>
    </source>
</evidence>
<dbReference type="RefSeq" id="WP_110317405.1">
    <property type="nucleotide sequence ID" value="NZ_QJJU01000011.1"/>
</dbReference>
<evidence type="ECO:0000313" key="4">
    <source>
        <dbReference type="Proteomes" id="UP000247781"/>
    </source>
</evidence>
<sequence length="97" mass="9449">MRVKLSYLTPLLAAGAAAVAISAAPIASAASTTQQSCSESVSGSVCESPGNVEINDTPGPMDFQPYGDDGFLIGGYGGYGFHGGGFGGGHGGGHGGR</sequence>
<evidence type="ECO:0000313" key="3">
    <source>
        <dbReference type="EMBL" id="PXX07337.1"/>
    </source>
</evidence>
<feature type="compositionally biased region" description="Low complexity" evidence="1">
    <location>
        <begin position="33"/>
        <end position="50"/>
    </location>
</feature>
<dbReference type="EMBL" id="QJJU01000011">
    <property type="protein sequence ID" value="PXX07337.1"/>
    <property type="molecule type" value="Genomic_DNA"/>
</dbReference>
<feature type="region of interest" description="Disordered" evidence="1">
    <location>
        <begin position="33"/>
        <end position="66"/>
    </location>
</feature>
<name>A0A318HEW9_9MYCO</name>
<feature type="chain" id="PRO_5016414842" description="Keratin associated protein" evidence="2">
    <location>
        <begin position="30"/>
        <end position="97"/>
    </location>
</feature>
<dbReference type="Proteomes" id="UP000247781">
    <property type="component" value="Unassembled WGS sequence"/>
</dbReference>
<reference evidence="3 4" key="2">
    <citation type="submission" date="2018-06" db="EMBL/GenBank/DDBJ databases">
        <title>Sequencing of bacterial isolates from soil warming experiment in Harvard Forest, Massachusetts, USA.</title>
        <authorList>
            <person name="Deangelis K.PhD."/>
        </authorList>
    </citation>
    <scope>NUCLEOTIDE SEQUENCE [LARGE SCALE GENOMIC DNA]</scope>
    <source>
        <strain evidence="3 4">GAS496</strain>
    </source>
</reference>
<organism evidence="3 4">
    <name type="scientific">Mycolicibacterium moriokaense</name>
    <dbReference type="NCBI Taxonomy" id="39691"/>
    <lineage>
        <taxon>Bacteria</taxon>
        <taxon>Bacillati</taxon>
        <taxon>Actinomycetota</taxon>
        <taxon>Actinomycetes</taxon>
        <taxon>Mycobacteriales</taxon>
        <taxon>Mycobacteriaceae</taxon>
        <taxon>Mycolicibacterium</taxon>
    </lineage>
</organism>
<reference evidence="4" key="1">
    <citation type="submission" date="2018-05" db="EMBL/GenBank/DDBJ databases">
        <authorList>
            <person name="Deangelis K."/>
            <person name="Huntemann M."/>
            <person name="Clum A."/>
            <person name="Pillay M."/>
            <person name="Palaniappan K."/>
            <person name="Varghese N."/>
            <person name="Mikhailova N."/>
            <person name="Stamatis D."/>
            <person name="Reddy T."/>
            <person name="Daum C."/>
            <person name="Shapiro N."/>
            <person name="Ivanova N."/>
            <person name="Kyrpides N."/>
            <person name="Woyke T."/>
        </authorList>
    </citation>
    <scope>NUCLEOTIDE SEQUENCE [LARGE SCALE GENOMIC DNA]</scope>
    <source>
        <strain evidence="4">GAS496</strain>
    </source>
</reference>
<protein>
    <recommendedName>
        <fullName evidence="5">Keratin associated protein</fullName>
    </recommendedName>
</protein>
<feature type="signal peptide" evidence="2">
    <location>
        <begin position="1"/>
        <end position="29"/>
    </location>
</feature>
<dbReference type="AlphaFoldDB" id="A0A318HEW9"/>
<evidence type="ECO:0000256" key="1">
    <source>
        <dbReference type="SAM" id="MobiDB-lite"/>
    </source>
</evidence>